<evidence type="ECO:0000256" key="3">
    <source>
        <dbReference type="ARBA" id="ARBA00019015"/>
    </source>
</evidence>
<evidence type="ECO:0000259" key="9">
    <source>
        <dbReference type="Pfam" id="PF22692"/>
    </source>
</evidence>
<evidence type="ECO:0000259" key="7">
    <source>
        <dbReference type="Pfam" id="PF06429"/>
    </source>
</evidence>
<dbReference type="SUPFAM" id="SSF117143">
    <property type="entry name" value="Flagellar hook protein flgE"/>
    <property type="match status" value="1"/>
</dbReference>
<dbReference type="Gene3D" id="2.60.98.20">
    <property type="entry name" value="Flagellar hook protein FlgE"/>
    <property type="match status" value="1"/>
</dbReference>
<reference evidence="12" key="1">
    <citation type="submission" date="2017-09" db="EMBL/GenBank/DDBJ databases">
        <title>FDA dAtabase for Regulatory Grade micrObial Sequences (FDA-ARGOS): Supporting development and validation of Infectious Disease Dx tests.</title>
        <authorList>
            <person name="Minogue T."/>
            <person name="Wolcott M."/>
            <person name="Wasieloski L."/>
            <person name="Aguilar W."/>
            <person name="Moore D."/>
            <person name="Tallon L."/>
            <person name="Sadzewicz L."/>
            <person name="Ott S."/>
            <person name="Zhao X."/>
            <person name="Nagaraj S."/>
            <person name="Vavikolanu K."/>
            <person name="Aluvathingal J."/>
            <person name="Nadendla S."/>
            <person name="Sichtig H."/>
        </authorList>
    </citation>
    <scope>NUCLEOTIDE SEQUENCE [LARGE SCALE GENOMIC DNA]</scope>
    <source>
        <strain evidence="12">FDAARGOS_387</strain>
    </source>
</reference>
<dbReference type="GO" id="GO:0005829">
    <property type="term" value="C:cytosol"/>
    <property type="evidence" value="ECO:0007669"/>
    <property type="project" value="TreeGrafter"/>
</dbReference>
<dbReference type="Proteomes" id="UP000373449">
    <property type="component" value="Unassembled WGS sequence"/>
</dbReference>
<dbReference type="PANTHER" id="PTHR30435">
    <property type="entry name" value="FLAGELLAR PROTEIN"/>
    <property type="match status" value="1"/>
</dbReference>
<dbReference type="AlphaFoldDB" id="A0A2C6CSD1"/>
<dbReference type="Pfam" id="PF22692">
    <property type="entry name" value="LlgE_F_G_D1"/>
    <property type="match status" value="1"/>
</dbReference>
<dbReference type="GO" id="GO:0009425">
    <property type="term" value="C:bacterial-type flagellum basal body"/>
    <property type="evidence" value="ECO:0007669"/>
    <property type="project" value="UniProtKB-SubCell"/>
</dbReference>
<sequence>MSFNIANSGLNAVTEQLTSISNNIANSGTVGYKSSRAEFSSIYAQSQPLGVSVSGVSQSITRGGDISAGSSPLDLAISGNGFFVVRDSAGTTSYTRAGYFGFDKEGFIVNNNDMKIQGYPVDANGNLQVGTVSDLQVSTGSIPAKATDSLNFTANFDAEATIPAKTPFDPADRDSFNNSYTTQVFDSLGREHTMTQYFVKTGENEWEAHYSVDGQTTGTPTTLQFDQNGVMIAPTGNVDITTPVSGAQDLNISINYGGSSQFGSGFSVSNNASNGFASAERTGVQIDKDGTVYATYSNGERMLQGQLVLANFTNANGLAPKDGTSWSQTSSSGNPIIGTPGSGLLGSVQSYALEGSNVDLTAELVNLMTAQRNYQANTKVISTNDSMMQSLFQAI</sequence>
<dbReference type="RefSeq" id="WP_029093082.1">
    <property type="nucleotide sequence ID" value="NZ_CAADJA010000002.1"/>
</dbReference>
<dbReference type="InterPro" id="IPR037058">
    <property type="entry name" value="Falgellar_hook_FlgE_sf"/>
</dbReference>
<keyword evidence="4 5" id="KW-0975">Bacterial flagellum</keyword>
<evidence type="ECO:0000256" key="5">
    <source>
        <dbReference type="RuleBase" id="RU362116"/>
    </source>
</evidence>
<dbReference type="InterPro" id="IPR037925">
    <property type="entry name" value="FlgE/F/G-like"/>
</dbReference>
<gene>
    <name evidence="10" type="primary">flgE</name>
    <name evidence="10" type="ORF">CRN84_09675</name>
    <name evidence="11" type="ORF">NCTC12282_02845</name>
</gene>
<evidence type="ECO:0000313" key="12">
    <source>
        <dbReference type="Proteomes" id="UP000224974"/>
    </source>
</evidence>
<feature type="domain" description="Flagellar hook protein FlgE/F/G-like D1" evidence="9">
    <location>
        <begin position="76"/>
        <end position="134"/>
    </location>
</feature>
<keyword evidence="12" id="KW-1185">Reference proteome</keyword>
<comment type="similarity">
    <text evidence="2 5">Belongs to the flagella basal body rod proteins family.</text>
</comment>
<protein>
    <recommendedName>
        <fullName evidence="3 5">Flagellar hook protein FlgE</fullName>
    </recommendedName>
</protein>
<evidence type="ECO:0000256" key="4">
    <source>
        <dbReference type="ARBA" id="ARBA00023143"/>
    </source>
</evidence>
<keyword evidence="10" id="KW-0969">Cilium</keyword>
<dbReference type="InterPro" id="IPR001444">
    <property type="entry name" value="Flag_bb_rod_N"/>
</dbReference>
<evidence type="ECO:0000313" key="11">
    <source>
        <dbReference type="EMBL" id="VFS47902.1"/>
    </source>
</evidence>
<evidence type="ECO:0000313" key="10">
    <source>
        <dbReference type="EMBL" id="PHI29579.1"/>
    </source>
</evidence>
<dbReference type="InterPro" id="IPR010930">
    <property type="entry name" value="Flg_bb/hook_C_dom"/>
</dbReference>
<dbReference type="Pfam" id="PF06429">
    <property type="entry name" value="Flg_bbr_C"/>
    <property type="match status" value="1"/>
</dbReference>
<dbReference type="Pfam" id="PF00460">
    <property type="entry name" value="Flg_bb_rod"/>
    <property type="match status" value="1"/>
</dbReference>
<reference evidence="10" key="2">
    <citation type="submission" date="2017-09" db="EMBL/GenBank/DDBJ databases">
        <title>FDA dAtabase for Regulatory Grade micrObial Sequences (FDA-ARGOS): Supporting development and validation of Infectious Disease Dx tests.</title>
        <authorList>
            <person name="Minogue T."/>
            <person name="Wolcott M."/>
            <person name="Wasieloski L."/>
            <person name="Aguilar W."/>
            <person name="Moore D."/>
            <person name="Tallon L.J."/>
            <person name="Sadzewicz L."/>
            <person name="Ott S."/>
            <person name="Zhao X."/>
            <person name="Nagaraj S."/>
            <person name="Vavikolanu K."/>
            <person name="Aluvathingal J."/>
            <person name="Nadendla S."/>
            <person name="Sichtig H."/>
        </authorList>
    </citation>
    <scope>NUCLEOTIDE SEQUENCE</scope>
    <source>
        <strain evidence="10">FDAARGOS_387</strain>
    </source>
</reference>
<dbReference type="NCBIfam" id="TIGR03506">
    <property type="entry name" value="FlgEFG_subfam"/>
    <property type="match status" value="1"/>
</dbReference>
<reference evidence="11 13" key="3">
    <citation type="submission" date="2019-03" db="EMBL/GenBank/DDBJ databases">
        <authorList>
            <consortium name="Pathogen Informatics"/>
        </authorList>
    </citation>
    <scope>NUCLEOTIDE SEQUENCE [LARGE SCALE GENOMIC DNA]</scope>
    <source>
        <strain evidence="11 13">NCTC12282</strain>
    </source>
</reference>
<evidence type="ECO:0000259" key="8">
    <source>
        <dbReference type="Pfam" id="PF07559"/>
    </source>
</evidence>
<dbReference type="Proteomes" id="UP000224974">
    <property type="component" value="Unassembled WGS sequence"/>
</dbReference>
<dbReference type="InterPro" id="IPR020013">
    <property type="entry name" value="Flagellar_FlgE/F/G"/>
</dbReference>
<dbReference type="STRING" id="1111728.GCA_000427805_00475"/>
<evidence type="ECO:0000256" key="1">
    <source>
        <dbReference type="ARBA" id="ARBA00004117"/>
    </source>
</evidence>
<dbReference type="InterPro" id="IPR011491">
    <property type="entry name" value="FlgE_D2"/>
</dbReference>
<keyword evidence="10" id="KW-0966">Cell projection</keyword>
<dbReference type="Pfam" id="PF07559">
    <property type="entry name" value="FlgE_D2"/>
    <property type="match status" value="1"/>
</dbReference>
<dbReference type="OrthoDB" id="8578401at2"/>
<keyword evidence="10" id="KW-0282">Flagellum</keyword>
<evidence type="ECO:0000256" key="2">
    <source>
        <dbReference type="ARBA" id="ARBA00009677"/>
    </source>
</evidence>
<evidence type="ECO:0000259" key="6">
    <source>
        <dbReference type="Pfam" id="PF00460"/>
    </source>
</evidence>
<proteinExistence type="inferred from homology"/>
<organism evidence="10 12">
    <name type="scientific">Budvicia aquatica</name>
    <dbReference type="NCBI Taxonomy" id="82979"/>
    <lineage>
        <taxon>Bacteria</taxon>
        <taxon>Pseudomonadati</taxon>
        <taxon>Pseudomonadota</taxon>
        <taxon>Gammaproteobacteria</taxon>
        <taxon>Enterobacterales</taxon>
        <taxon>Budviciaceae</taxon>
        <taxon>Budvicia</taxon>
    </lineage>
</organism>
<dbReference type="NCBIfam" id="NF005286">
    <property type="entry name" value="PRK06803.1"/>
    <property type="match status" value="1"/>
</dbReference>
<dbReference type="EMBL" id="PDDX01000001">
    <property type="protein sequence ID" value="PHI29579.1"/>
    <property type="molecule type" value="Genomic_DNA"/>
</dbReference>
<comment type="subcellular location">
    <subcellularLocation>
        <location evidence="1 5">Bacterial flagellum basal body</location>
    </subcellularLocation>
</comment>
<feature type="domain" description="Flagellar basal-body/hook protein C-terminal" evidence="7">
    <location>
        <begin position="350"/>
        <end position="393"/>
    </location>
</feature>
<dbReference type="GO" id="GO:0071978">
    <property type="term" value="P:bacterial-type flagellum-dependent swarming motility"/>
    <property type="evidence" value="ECO:0007669"/>
    <property type="project" value="TreeGrafter"/>
</dbReference>
<evidence type="ECO:0000313" key="13">
    <source>
        <dbReference type="Proteomes" id="UP000373449"/>
    </source>
</evidence>
<dbReference type="EMBL" id="CAADJA010000002">
    <property type="protein sequence ID" value="VFS47902.1"/>
    <property type="molecule type" value="Genomic_DNA"/>
</dbReference>
<dbReference type="InterPro" id="IPR053967">
    <property type="entry name" value="LlgE_F_G-like_D1"/>
</dbReference>
<accession>A0A2C6CSD1</accession>
<dbReference type="GO" id="GO:0009424">
    <property type="term" value="C:bacterial-type flagellum hook"/>
    <property type="evidence" value="ECO:0007669"/>
    <property type="project" value="TreeGrafter"/>
</dbReference>
<dbReference type="NCBIfam" id="NF004238">
    <property type="entry name" value="PRK05682.1-1"/>
    <property type="match status" value="1"/>
</dbReference>
<feature type="domain" description="Flagellar hook protein FlgE D2" evidence="8">
    <location>
        <begin position="155"/>
        <end position="276"/>
    </location>
</feature>
<name>A0A2C6CSD1_9GAMM</name>
<dbReference type="PANTHER" id="PTHR30435:SF1">
    <property type="entry name" value="FLAGELLAR HOOK PROTEIN FLGE"/>
    <property type="match status" value="1"/>
</dbReference>
<feature type="domain" description="Flagellar basal body rod protein N-terminal" evidence="6">
    <location>
        <begin position="4"/>
        <end position="33"/>
    </location>
</feature>
<comment type="function">
    <text evidence="5">A flexible structure which links the flagellar filament to the drive apparatus in the basal body.</text>
</comment>